<keyword evidence="2" id="KW-1185">Reference proteome</keyword>
<name>A0ACC1SQH6_9HYPO</name>
<dbReference type="Proteomes" id="UP001148629">
    <property type="component" value="Unassembled WGS sequence"/>
</dbReference>
<accession>A0ACC1SQH6</accession>
<proteinExistence type="predicted"/>
<evidence type="ECO:0000313" key="1">
    <source>
        <dbReference type="EMBL" id="KAJ3544313.1"/>
    </source>
</evidence>
<evidence type="ECO:0000313" key="2">
    <source>
        <dbReference type="Proteomes" id="UP001148629"/>
    </source>
</evidence>
<reference evidence="1" key="1">
    <citation type="submission" date="2022-08" db="EMBL/GenBank/DDBJ databases">
        <title>Genome Sequence of Fusarium decemcellulare.</title>
        <authorList>
            <person name="Buettner E."/>
        </authorList>
    </citation>
    <scope>NUCLEOTIDE SEQUENCE</scope>
    <source>
        <strain evidence="1">Babe19</strain>
    </source>
</reference>
<comment type="caution">
    <text evidence="1">The sequence shown here is derived from an EMBL/GenBank/DDBJ whole genome shotgun (WGS) entry which is preliminary data.</text>
</comment>
<protein>
    <submittedName>
        <fullName evidence="1">Uncharacterized protein</fullName>
    </submittedName>
</protein>
<organism evidence="1 2">
    <name type="scientific">Fusarium decemcellulare</name>
    <dbReference type="NCBI Taxonomy" id="57161"/>
    <lineage>
        <taxon>Eukaryota</taxon>
        <taxon>Fungi</taxon>
        <taxon>Dikarya</taxon>
        <taxon>Ascomycota</taxon>
        <taxon>Pezizomycotina</taxon>
        <taxon>Sordariomycetes</taxon>
        <taxon>Hypocreomycetidae</taxon>
        <taxon>Hypocreales</taxon>
        <taxon>Nectriaceae</taxon>
        <taxon>Fusarium</taxon>
        <taxon>Fusarium decemcellulare species complex</taxon>
    </lineage>
</organism>
<sequence>MNTSAAQHYEVYSLITWETPNNYHYTITIFSSTSPPSLLRIEEHTHGITPEFMMSSPWAPPHSSSQLPPGVVPATSRSVQYLEQGKLCGCLDHYFIPHQCGICNGGFRHLEQVVILLCREYPMGRWRLGLRRFGEKGYTCGETNTLREYEEQCDFVARVASSLTPDLEPLAFGGLARISVVIPDELGFSQMALKEANVPGLFKLPPEILARIQEFSREEPIWEWVRACALKLELAILPTTPSINPMSIADVDSWAWGQDEPNKKAASDDKPLIRITLDSRGITRIERLARHPLPLFENTLKRERFIVDSAARLKQVTIQFKDGLAWIQRPSEEFTLRLWDTPAPPAVIGNDLNSLSLGYFLGIRRKHRSTLDSCAMLWSNARNSTRFHTVDLKTCAGIMFSYRTDTGALHAIHDSRRPSPNTINKYTYLNRVYVPVPPGDEIVSITAFSDRAAYFMRVSRPLSFVIETKLAGDIHVGPQQAMLTSRAVRVEWPSTLIFGEPPLLQDFERPVLALYPNVTANLPLRFLGPKTRPQHDRSSGLWSWAPLDNVAQARVFYLDMECGLQGESFKGVHFWYENGAQRTIGQCYADGDWGRTWAKPSRLYYDRSYERQRLVFEKRPEGSNPWLWKENNMVGEIHYWIDSVFLSVSDDFEILPEGSWLTM</sequence>
<gene>
    <name evidence="1" type="ORF">NM208_g3118</name>
</gene>
<dbReference type="EMBL" id="JANRMS010000201">
    <property type="protein sequence ID" value="KAJ3544313.1"/>
    <property type="molecule type" value="Genomic_DNA"/>
</dbReference>